<dbReference type="GO" id="GO:0016616">
    <property type="term" value="F:oxidoreductase activity, acting on the CH-OH group of donors, NAD or NADP as acceptor"/>
    <property type="evidence" value="ECO:0007669"/>
    <property type="project" value="InterPro"/>
</dbReference>
<dbReference type="PANTHER" id="PTHR43333:SF1">
    <property type="entry name" value="D-ISOMER SPECIFIC 2-HYDROXYACID DEHYDROGENASE NAD-BINDING DOMAIN-CONTAINING PROTEIN"/>
    <property type="match status" value="1"/>
</dbReference>
<dbReference type="Gene3D" id="3.40.50.720">
    <property type="entry name" value="NAD(P)-binding Rossmann-like Domain"/>
    <property type="match status" value="2"/>
</dbReference>
<comment type="caution">
    <text evidence="7">The sequence shown here is derived from an EMBL/GenBank/DDBJ whole genome shotgun (WGS) entry which is preliminary data.</text>
</comment>
<protein>
    <submittedName>
        <fullName evidence="7">NAD(P)-dependent oxidoreductase</fullName>
    </submittedName>
</protein>
<name>A0AAW8TY28_9ENTE</name>
<dbReference type="GO" id="GO:0051287">
    <property type="term" value="F:NAD binding"/>
    <property type="evidence" value="ECO:0007669"/>
    <property type="project" value="InterPro"/>
</dbReference>
<dbReference type="SUPFAM" id="SSF51735">
    <property type="entry name" value="NAD(P)-binding Rossmann-fold domains"/>
    <property type="match status" value="1"/>
</dbReference>
<dbReference type="Proteomes" id="UP001256711">
    <property type="component" value="Unassembled WGS sequence"/>
</dbReference>
<dbReference type="Pfam" id="PF00389">
    <property type="entry name" value="2-Hacid_dh"/>
    <property type="match status" value="1"/>
</dbReference>
<dbReference type="PANTHER" id="PTHR43333">
    <property type="entry name" value="2-HACID_DH_C DOMAIN-CONTAINING PROTEIN"/>
    <property type="match status" value="1"/>
</dbReference>
<dbReference type="SUPFAM" id="SSF52283">
    <property type="entry name" value="Formate/glycerate dehydrogenase catalytic domain-like"/>
    <property type="match status" value="1"/>
</dbReference>
<dbReference type="Pfam" id="PF02826">
    <property type="entry name" value="2-Hacid_dh_C"/>
    <property type="match status" value="1"/>
</dbReference>
<evidence type="ECO:0000259" key="6">
    <source>
        <dbReference type="Pfam" id="PF02826"/>
    </source>
</evidence>
<dbReference type="RefSeq" id="WP_311834986.1">
    <property type="nucleotide sequence ID" value="NZ_JARQBJ010000001.1"/>
</dbReference>
<reference evidence="7" key="1">
    <citation type="submission" date="2023-03" db="EMBL/GenBank/DDBJ databases">
        <authorList>
            <person name="Shen W."/>
            <person name="Cai J."/>
        </authorList>
    </citation>
    <scope>NUCLEOTIDE SEQUENCE</scope>
    <source>
        <strain evidence="7">B226-2</strain>
    </source>
</reference>
<accession>A0AAW8TY28</accession>
<organism evidence="7 8">
    <name type="scientific">Enterococcus asini</name>
    <dbReference type="NCBI Taxonomy" id="57732"/>
    <lineage>
        <taxon>Bacteria</taxon>
        <taxon>Bacillati</taxon>
        <taxon>Bacillota</taxon>
        <taxon>Bacilli</taxon>
        <taxon>Lactobacillales</taxon>
        <taxon>Enterococcaceae</taxon>
        <taxon>Enterococcus</taxon>
    </lineage>
</organism>
<gene>
    <name evidence="7" type="ORF">P7H43_02720</name>
</gene>
<dbReference type="AlphaFoldDB" id="A0AAW8TY28"/>
<evidence type="ECO:0000256" key="4">
    <source>
        <dbReference type="RuleBase" id="RU003719"/>
    </source>
</evidence>
<keyword evidence="3" id="KW-0520">NAD</keyword>
<evidence type="ECO:0000256" key="1">
    <source>
        <dbReference type="ARBA" id="ARBA00005854"/>
    </source>
</evidence>
<feature type="domain" description="D-isomer specific 2-hydroxyacid dehydrogenase NAD-binding" evidence="6">
    <location>
        <begin position="102"/>
        <end position="276"/>
    </location>
</feature>
<comment type="similarity">
    <text evidence="1 4">Belongs to the D-isomer specific 2-hydroxyacid dehydrogenase family.</text>
</comment>
<evidence type="ECO:0000256" key="3">
    <source>
        <dbReference type="ARBA" id="ARBA00023027"/>
    </source>
</evidence>
<proteinExistence type="inferred from homology"/>
<dbReference type="InterPro" id="IPR036291">
    <property type="entry name" value="NAD(P)-bd_dom_sf"/>
</dbReference>
<evidence type="ECO:0000259" key="5">
    <source>
        <dbReference type="Pfam" id="PF00389"/>
    </source>
</evidence>
<feature type="domain" description="D-isomer specific 2-hydroxyacid dehydrogenase catalytic" evidence="5">
    <location>
        <begin position="35"/>
        <end position="304"/>
    </location>
</feature>
<keyword evidence="2 4" id="KW-0560">Oxidoreductase</keyword>
<evidence type="ECO:0000313" key="7">
    <source>
        <dbReference type="EMBL" id="MDT2809409.1"/>
    </source>
</evidence>
<dbReference type="InterPro" id="IPR006140">
    <property type="entry name" value="D-isomer_DH_NAD-bd"/>
</dbReference>
<sequence>MKYILSKRPFRKEFLDRIAQIAPEYQFETDPANVDWQQVQITVGWQKDWEEQLLTPNISLAWVQSLSAGVDTLPLAQFRKQGIILSNASGIHTRSITEHVLACLFMDVRGFPKAIANQQKHLWSGSDMRYGYLNEQKILIVGTGKIGQELAKSLTALNITTTGINTTGHKAAGFSRTAPITDLLTEVAEADYIVNILPLTPETHHLYNQHFFANVKPSAAFLNVGRGASVDTQALTDALQQDYLRQAYLDVVEEEPLAPDHPLWQMENCLITPHISGMTPHFEKTFMEIFLENLEGFVKDGKLRRNQVTLKAGY</sequence>
<evidence type="ECO:0000256" key="2">
    <source>
        <dbReference type="ARBA" id="ARBA00023002"/>
    </source>
</evidence>
<dbReference type="EMBL" id="JARQBJ010000001">
    <property type="protein sequence ID" value="MDT2809409.1"/>
    <property type="molecule type" value="Genomic_DNA"/>
</dbReference>
<dbReference type="InterPro" id="IPR006139">
    <property type="entry name" value="D-isomer_2_OHA_DH_cat_dom"/>
</dbReference>
<evidence type="ECO:0000313" key="8">
    <source>
        <dbReference type="Proteomes" id="UP001256711"/>
    </source>
</evidence>